<accession>A0AB36XGR3</accession>
<dbReference type="AlphaFoldDB" id="A0AB36XGR3"/>
<evidence type="ECO:0000256" key="1">
    <source>
        <dbReference type="SAM" id="MobiDB-lite"/>
    </source>
</evidence>
<reference evidence="2" key="2">
    <citation type="submission" date="2016-07" db="EMBL/GenBank/DDBJ databases">
        <authorList>
            <person name="Kauffman K."/>
            <person name="Arevalo P."/>
            <person name="Polz M.F."/>
        </authorList>
    </citation>
    <scope>NUCLEOTIDE SEQUENCE</scope>
    <source>
        <strain evidence="2">10N.261.52.F7</strain>
    </source>
</reference>
<sequence>MTHELQQVEGDFESLPERELKGVIPSGMGYRQFNEQLKQGHLLLLNYSPQAPPLLMKDNSALGSAAWGLNTHVSNNIEPAAQKALLARTQMSGGTSSGTQSKSLHPSLPMPTYTPERPRPDDSGEPPPLKYEYNIDIAGSHDAFHRNVGCSFALAKAKKKPCSIAEIKAK</sequence>
<reference evidence="2" key="3">
    <citation type="journal article" date="2018" name="Nature">
        <title>A major lineage of non-tailed dsDNA viruses as unrecognized killers of marine bacteria.</title>
        <authorList>
            <person name="Kauffman K.M."/>
            <person name="Hussain F.A."/>
            <person name="Yang J."/>
            <person name="Arevalo P."/>
            <person name="Brown J.M."/>
            <person name="Chang W.K."/>
            <person name="VanInsberghe D."/>
            <person name="Elsherbini J."/>
            <person name="Sharma R.S."/>
            <person name="Cutler M.B."/>
            <person name="Kelly L."/>
            <person name="Polz M.F."/>
        </authorList>
    </citation>
    <scope>NUCLEOTIDE SEQUENCE</scope>
    <source>
        <strain evidence="2">10N.261.52.F7</strain>
    </source>
</reference>
<gene>
    <name evidence="2" type="ORF">BCT99_05120</name>
</gene>
<reference key="1">
    <citation type="submission" date="2016-07" db="EMBL/GenBank/DDBJ databases">
        <title>Nontailed viruses are major unrecognized killers of bacteria in the ocean.</title>
        <authorList>
            <person name="Kauffman K."/>
            <person name="Hussain F."/>
            <person name="Yang J."/>
            <person name="Arevalo P."/>
            <person name="Brown J."/>
            <person name="Cutler M."/>
            <person name="Kelly L."/>
            <person name="Polz M.F."/>
        </authorList>
    </citation>
    <scope>NUCLEOTIDE SEQUENCE [LARGE SCALE GENOMIC DNA]</scope>
    <source>
        <strain>10N.261.52.F7</strain>
    </source>
</reference>
<dbReference type="RefSeq" id="WP_102282141.1">
    <property type="nucleotide sequence ID" value="NZ_JAJGZN020000001.1"/>
</dbReference>
<feature type="compositionally biased region" description="Low complexity" evidence="1">
    <location>
        <begin position="89"/>
        <end position="103"/>
    </location>
</feature>
<proteinExistence type="predicted"/>
<evidence type="ECO:0000313" key="2">
    <source>
        <dbReference type="EMBL" id="PMK43220.1"/>
    </source>
</evidence>
<dbReference type="EMBL" id="MCXM01000035">
    <property type="protein sequence ID" value="PMK43220.1"/>
    <property type="molecule type" value="Genomic_DNA"/>
</dbReference>
<comment type="caution">
    <text evidence="2">The sequence shown here is derived from an EMBL/GenBank/DDBJ whole genome shotgun (WGS) entry which is preliminary data.</text>
</comment>
<organism evidence="2">
    <name type="scientific">Vibrio lentus</name>
    <dbReference type="NCBI Taxonomy" id="136468"/>
    <lineage>
        <taxon>Bacteria</taxon>
        <taxon>Pseudomonadati</taxon>
        <taxon>Pseudomonadota</taxon>
        <taxon>Gammaproteobacteria</taxon>
        <taxon>Vibrionales</taxon>
        <taxon>Vibrionaceae</taxon>
        <taxon>Vibrio</taxon>
    </lineage>
</organism>
<feature type="region of interest" description="Disordered" evidence="1">
    <location>
        <begin position="85"/>
        <end position="132"/>
    </location>
</feature>
<name>A0AB36XGR3_9VIBR</name>
<protein>
    <submittedName>
        <fullName evidence="2">Uncharacterized protein</fullName>
    </submittedName>
</protein>